<dbReference type="Proteomes" id="UP000887576">
    <property type="component" value="Unplaced"/>
</dbReference>
<name>A0AC34R963_9BILA</name>
<evidence type="ECO:0000313" key="2">
    <source>
        <dbReference type="WBParaSite" id="JU765_v2.g471.t1"/>
    </source>
</evidence>
<organism evidence="1 2">
    <name type="scientific">Panagrolaimus sp. JU765</name>
    <dbReference type="NCBI Taxonomy" id="591449"/>
    <lineage>
        <taxon>Eukaryota</taxon>
        <taxon>Metazoa</taxon>
        <taxon>Ecdysozoa</taxon>
        <taxon>Nematoda</taxon>
        <taxon>Chromadorea</taxon>
        <taxon>Rhabditida</taxon>
        <taxon>Tylenchina</taxon>
        <taxon>Panagrolaimomorpha</taxon>
        <taxon>Panagrolaimoidea</taxon>
        <taxon>Panagrolaimidae</taxon>
        <taxon>Panagrolaimus</taxon>
    </lineage>
</organism>
<protein>
    <submittedName>
        <fullName evidence="2">Eukaryotic translation initiation factor 2A</fullName>
    </submittedName>
</protein>
<evidence type="ECO:0000313" key="1">
    <source>
        <dbReference type="Proteomes" id="UP000887576"/>
    </source>
</evidence>
<sequence length="661" mass="75151">MSSTADNICYALRGAFGVQIYQSLNNPTTIYERQLTPPDDVRSMTFSSDGKYFAYCDSKNTFLVDVENKKDVLEYELPKPTFFCFSPKNTLLMSWEPYVIYGLRRDAEGKLRTPNPNLNFFSVKEGKHVGVVIAKTKEEIAVWTQDEKYLVRIDGSQVLVNDGLDFRKLLFKTVISGVRQIELSPNTNQYLFAAFIPAKNEPSKVEIRSLSPDMKVLKTLTLMRCDKINMWWNARGSHLLVMNTEEVDKSNQSYYGMSFLNLMPANGETVKISLDKNGPISDVKWNPEGSHFATAYGFMPAKVGVFNLAGNRIWDLGEGPRNEIHFNPQGNLMVTSGFGSLAAGRIQIWNFSEQKEINMIEVPNTTHFSFSPDGQHFSTVIAAPRMRVDNSYRLWHFTGKQLFEFKPEKYELWELQFRKISAAPKKFAISELSQDEKIQTGVAVKLGDGQQVAAGAIKKSSAYVPPHKRKDGCNKGALQPAGTGTVVIKSEKEEEKEKLENSLKEIENLKKKLENGEELTKKESKKIKQIENLKKKLENGGELTKKESKKIKREAEFQEKLSKLSQPVVADKGAKSENDEKRIYLQNRLNEIEDLKASEEKADKGAKSENDEKRINLQNLLNEIEDLKASRDKGVYLSVKEIKKVGREEEYRKKLDELNVE</sequence>
<dbReference type="WBParaSite" id="JU765_v2.g471.t1">
    <property type="protein sequence ID" value="JU765_v2.g471.t1"/>
    <property type="gene ID" value="JU765_v2.g471"/>
</dbReference>
<proteinExistence type="predicted"/>
<reference evidence="2" key="1">
    <citation type="submission" date="2022-11" db="UniProtKB">
        <authorList>
            <consortium name="WormBaseParasite"/>
        </authorList>
    </citation>
    <scope>IDENTIFICATION</scope>
</reference>
<accession>A0AC34R963</accession>